<keyword evidence="9" id="KW-1133">Transmembrane helix</keyword>
<evidence type="ECO:0000256" key="9">
    <source>
        <dbReference type="SAM" id="Phobius"/>
    </source>
</evidence>
<keyword evidence="7" id="KW-0175">Coiled coil</keyword>
<accession>A0A813XF10</accession>
<organism evidence="10 11">
    <name type="scientific">Brachionus calyciflorus</name>
    <dbReference type="NCBI Taxonomy" id="104777"/>
    <lineage>
        <taxon>Eukaryota</taxon>
        <taxon>Metazoa</taxon>
        <taxon>Spiralia</taxon>
        <taxon>Gnathifera</taxon>
        <taxon>Rotifera</taxon>
        <taxon>Eurotatoria</taxon>
        <taxon>Monogononta</taxon>
        <taxon>Pseudotrocha</taxon>
        <taxon>Ploima</taxon>
        <taxon>Brachionidae</taxon>
        <taxon>Brachionus</taxon>
    </lineage>
</organism>
<evidence type="ECO:0000256" key="5">
    <source>
        <dbReference type="ARBA" id="ARBA00023180"/>
    </source>
</evidence>
<dbReference type="InterPro" id="IPR052076">
    <property type="entry name" value="TRP_cation_channel"/>
</dbReference>
<dbReference type="GO" id="GO:0022857">
    <property type="term" value="F:transmembrane transporter activity"/>
    <property type="evidence" value="ECO:0007669"/>
    <property type="project" value="TreeGrafter"/>
</dbReference>
<keyword evidence="2" id="KW-0677">Repeat</keyword>
<dbReference type="SUPFAM" id="SSF58113">
    <property type="entry name" value="Apolipoprotein A-I"/>
    <property type="match status" value="1"/>
</dbReference>
<feature type="transmembrane region" description="Helical" evidence="9">
    <location>
        <begin position="137"/>
        <end position="161"/>
    </location>
</feature>
<dbReference type="GO" id="GO:1902495">
    <property type="term" value="C:transmembrane transporter complex"/>
    <property type="evidence" value="ECO:0007669"/>
    <property type="project" value="TreeGrafter"/>
</dbReference>
<feature type="coiled-coil region" evidence="7">
    <location>
        <begin position="476"/>
        <end position="524"/>
    </location>
</feature>
<feature type="region of interest" description="Disordered" evidence="8">
    <location>
        <begin position="596"/>
        <end position="632"/>
    </location>
</feature>
<dbReference type="PANTHER" id="PTHR47143">
    <property type="entry name" value="TRANSIENT RECEPTOR POTENTIAL CATION CHANNEL PROTEIN PAINLESS"/>
    <property type="match status" value="1"/>
</dbReference>
<dbReference type="EMBL" id="CAJNOC010001487">
    <property type="protein sequence ID" value="CAF0869034.1"/>
    <property type="molecule type" value="Genomic_DNA"/>
</dbReference>
<dbReference type="PANTHER" id="PTHR47143:SF1">
    <property type="entry name" value="ION_TRANS DOMAIN-CONTAINING PROTEIN"/>
    <property type="match status" value="1"/>
</dbReference>
<keyword evidence="9" id="KW-0472">Membrane</keyword>
<feature type="coiled-coil region" evidence="7">
    <location>
        <begin position="396"/>
        <end position="423"/>
    </location>
</feature>
<evidence type="ECO:0000256" key="1">
    <source>
        <dbReference type="ARBA" id="ARBA00022448"/>
    </source>
</evidence>
<feature type="transmembrane region" description="Helical" evidence="9">
    <location>
        <begin position="173"/>
        <end position="197"/>
    </location>
</feature>
<feature type="transmembrane region" description="Helical" evidence="9">
    <location>
        <begin position="108"/>
        <end position="125"/>
    </location>
</feature>
<keyword evidence="3" id="KW-0040">ANK repeat</keyword>
<dbReference type="Proteomes" id="UP000663879">
    <property type="component" value="Unassembled WGS sequence"/>
</dbReference>
<feature type="transmembrane region" description="Helical" evidence="9">
    <location>
        <begin position="274"/>
        <end position="297"/>
    </location>
</feature>
<evidence type="ECO:0000256" key="3">
    <source>
        <dbReference type="ARBA" id="ARBA00023043"/>
    </source>
</evidence>
<dbReference type="OrthoDB" id="1661883at2759"/>
<keyword evidence="4" id="KW-0406">Ion transport</keyword>
<keyword evidence="6" id="KW-0407">Ion channel</keyword>
<dbReference type="GO" id="GO:0034220">
    <property type="term" value="P:monoatomic ion transmembrane transport"/>
    <property type="evidence" value="ECO:0007669"/>
    <property type="project" value="UniProtKB-KW"/>
</dbReference>
<comment type="caution">
    <text evidence="10">The sequence shown here is derived from an EMBL/GenBank/DDBJ whole genome shotgun (WGS) entry which is preliminary data.</text>
</comment>
<keyword evidence="5" id="KW-0325">Glycoprotein</keyword>
<name>A0A813XF10_9BILA</name>
<evidence type="ECO:0000256" key="4">
    <source>
        <dbReference type="ARBA" id="ARBA00023065"/>
    </source>
</evidence>
<feature type="compositionally biased region" description="Acidic residues" evidence="8">
    <location>
        <begin position="609"/>
        <end position="622"/>
    </location>
</feature>
<evidence type="ECO:0000256" key="8">
    <source>
        <dbReference type="SAM" id="MobiDB-lite"/>
    </source>
</evidence>
<keyword evidence="1" id="KW-0813">Transport</keyword>
<gene>
    <name evidence="10" type="ORF">OXX778_LOCUS9836</name>
</gene>
<evidence type="ECO:0000256" key="2">
    <source>
        <dbReference type="ARBA" id="ARBA00022737"/>
    </source>
</evidence>
<evidence type="ECO:0000313" key="10">
    <source>
        <dbReference type="EMBL" id="CAF0869034.1"/>
    </source>
</evidence>
<sequence length="632" mass="73549">MWESFKIVLDNCKNGNEYNFRKLDPDCKNLHKHPLMLMARSGQETLLKHETTQQLLNLKWRFIPRFAFYSNIFLYLLFLILFAIYTTQLSRFATNNPLDKQEDKSPKFKSSLSSFLIVIIIINLIKKILQTILVDRFSFFVSGQNWSEVITFIMALVAIMTDNMVLKLNLSSISVLSSFIVFSFLIQKLKVFGLYVLAFRRTIQNSAKFFPIFFLIYIGFNLSYRVRTNFGVGLFNTTTGLTLIKTLSMALGELDSDSMGLDFDSIDTALYLNYLIYFLFIGLMCIITFNLFVGIAVGEIKTVLDEADIQQISMRIIFVIKVQETLNRFNNYLCLKWLNISYEEFNYDNEFKFIKTKNKIIQFLSKRFATIEPDIKLVDPSKRLEDNINELSRSTNADLKAIRELLTNQISDVETKLTNSQQRLEDCLVEMSRKTTNNFEFTQQDSSAQLDIVQQKVSESQQLLNSGINELNRTTNEKIKALKNSYNSQLKNTKNELVNTQKQLENNLNNLAALTQEMSRMTNEQFKSINLTFNDLFEKMRDLKDDMLNINDQMNQMKYSQQNLISMSEKFNSQFEDFLISSEVKTVLNELIDDLIEDSKPNETQPTSNDEDGEQDINEENENVQQNEQETY</sequence>
<reference evidence="10" key="1">
    <citation type="submission" date="2021-02" db="EMBL/GenBank/DDBJ databases">
        <authorList>
            <person name="Nowell W R."/>
        </authorList>
    </citation>
    <scope>NUCLEOTIDE SEQUENCE</scope>
    <source>
        <strain evidence="10">Ploen Becks lab</strain>
    </source>
</reference>
<keyword evidence="9" id="KW-0812">Transmembrane</keyword>
<feature type="transmembrane region" description="Helical" evidence="9">
    <location>
        <begin position="66"/>
        <end position="88"/>
    </location>
</feature>
<evidence type="ECO:0000256" key="6">
    <source>
        <dbReference type="ARBA" id="ARBA00023303"/>
    </source>
</evidence>
<dbReference type="AlphaFoldDB" id="A0A813XF10"/>
<proteinExistence type="predicted"/>
<keyword evidence="11" id="KW-1185">Reference proteome</keyword>
<feature type="compositionally biased region" description="Low complexity" evidence="8">
    <location>
        <begin position="623"/>
        <end position="632"/>
    </location>
</feature>
<protein>
    <submittedName>
        <fullName evidence="10">Uncharacterized protein</fullName>
    </submittedName>
</protein>
<feature type="transmembrane region" description="Helical" evidence="9">
    <location>
        <begin position="209"/>
        <end position="226"/>
    </location>
</feature>
<evidence type="ECO:0000256" key="7">
    <source>
        <dbReference type="SAM" id="Coils"/>
    </source>
</evidence>
<evidence type="ECO:0000313" key="11">
    <source>
        <dbReference type="Proteomes" id="UP000663879"/>
    </source>
</evidence>